<sequence>MVYNSAGGDAVVEVSRGGPFETAGFYKVAAIEADAGSERRA</sequence>
<dbReference type="AlphaFoldDB" id="A0A6M5Z288"/>
<evidence type="ECO:0000313" key="2">
    <source>
        <dbReference type="Proteomes" id="UP000503447"/>
    </source>
</evidence>
<proteinExistence type="predicted"/>
<organism evidence="1 2">
    <name type="scientific">Frigoriglobus tundricola</name>
    <dbReference type="NCBI Taxonomy" id="2774151"/>
    <lineage>
        <taxon>Bacteria</taxon>
        <taxon>Pseudomonadati</taxon>
        <taxon>Planctomycetota</taxon>
        <taxon>Planctomycetia</taxon>
        <taxon>Gemmatales</taxon>
        <taxon>Gemmataceae</taxon>
        <taxon>Frigoriglobus</taxon>
    </lineage>
</organism>
<reference evidence="2" key="1">
    <citation type="submission" date="2020-05" db="EMBL/GenBank/DDBJ databases">
        <title>Frigoriglobus tundricola gen. nov., sp. nov., a psychrotolerant cellulolytic planctomycete of the family Gemmataceae with two divergent copies of 16S rRNA gene.</title>
        <authorList>
            <person name="Kulichevskaya I.S."/>
            <person name="Ivanova A.A."/>
            <person name="Naumoff D.G."/>
            <person name="Beletsky A.V."/>
            <person name="Rijpstra W.I.C."/>
            <person name="Sinninghe Damste J.S."/>
            <person name="Mardanov A.V."/>
            <person name="Ravin N.V."/>
            <person name="Dedysh S.N."/>
        </authorList>
    </citation>
    <scope>NUCLEOTIDE SEQUENCE [LARGE SCALE GENOMIC DNA]</scope>
    <source>
        <strain evidence="2">PL17</strain>
    </source>
</reference>
<accession>A0A6M5Z288</accession>
<dbReference type="KEGG" id="ftj:FTUN_7251"/>
<keyword evidence="2" id="KW-1185">Reference proteome</keyword>
<evidence type="ECO:0000313" key="1">
    <source>
        <dbReference type="EMBL" id="QJW99633.1"/>
    </source>
</evidence>
<dbReference type="Proteomes" id="UP000503447">
    <property type="component" value="Chromosome"/>
</dbReference>
<name>A0A6M5Z288_9BACT</name>
<gene>
    <name evidence="1" type="ORF">FTUN_7251</name>
</gene>
<protein>
    <submittedName>
        <fullName evidence="1">Uncharacterized protein</fullName>
    </submittedName>
</protein>
<dbReference type="EMBL" id="CP053452">
    <property type="protein sequence ID" value="QJW99633.1"/>
    <property type="molecule type" value="Genomic_DNA"/>
</dbReference>